<keyword evidence="5" id="KW-1185">Reference proteome</keyword>
<sequence length="445" mass="47458">MQKRSTHTHLSLSFIVQGLGWLGGLSLLGSGFVFAKGPYNPDLPIQENVPDYSPNPVDSAPSYAPEPVAPSQTYAPEPTPVYQEPARGYQDNSYSAPVEAPWDKTPEPASAPESHQGVSPDAVFESRPQREAIAPPEPLNRPQLDRPNVSPQHSYIDDTDYSLGATSAQDSQVVVFEERSTGCEARVSGRVSGQLCRPSPSQSQPSPGHPLPQTPVASGGSSQAPGSGQSAAAYRPGAASGPSGFSISSQSAGGAQVPSYSPSLDVDYAQMRARLLRDMAVQPLERSFRARDRRLIFPLSIPAPISSFFGWRHHPIAGVRRFHAGTDIAAPTGTPVLAAFSGKVATAEMLGGYGLTVILEHNEGTAETLYAHLSQLLVRPGQDVRQGQVIGRVGSTGFSTGPHLHFEVKQLTEQGWVYLDPGLQLELALEELINQMQVAQASEGD</sequence>
<evidence type="ECO:0000256" key="2">
    <source>
        <dbReference type="SAM" id="MobiDB-lite"/>
    </source>
</evidence>
<dbReference type="RefSeq" id="WP_252663509.1">
    <property type="nucleotide sequence ID" value="NZ_CP098611.1"/>
</dbReference>
<proteinExistence type="predicted"/>
<protein>
    <submittedName>
        <fullName evidence="4">Peptidoglycan DD-metalloendopeptidase family protein</fullName>
    </submittedName>
</protein>
<keyword evidence="1" id="KW-0732">Signal</keyword>
<feature type="compositionally biased region" description="Low complexity" evidence="2">
    <location>
        <begin position="217"/>
        <end position="252"/>
    </location>
</feature>
<organism evidence="4 5">
    <name type="scientific">Phormidium yuhuli AB48</name>
    <dbReference type="NCBI Taxonomy" id="2940671"/>
    <lineage>
        <taxon>Bacteria</taxon>
        <taxon>Bacillati</taxon>
        <taxon>Cyanobacteriota</taxon>
        <taxon>Cyanophyceae</taxon>
        <taxon>Oscillatoriophycideae</taxon>
        <taxon>Oscillatoriales</taxon>
        <taxon>Oscillatoriaceae</taxon>
        <taxon>Phormidium</taxon>
        <taxon>Phormidium yuhuli</taxon>
    </lineage>
</organism>
<dbReference type="Proteomes" id="UP001056708">
    <property type="component" value="Chromosome"/>
</dbReference>
<dbReference type="CDD" id="cd12797">
    <property type="entry name" value="M23_peptidase"/>
    <property type="match status" value="1"/>
</dbReference>
<evidence type="ECO:0000259" key="3">
    <source>
        <dbReference type="Pfam" id="PF01551"/>
    </source>
</evidence>
<dbReference type="PANTHER" id="PTHR21666">
    <property type="entry name" value="PEPTIDASE-RELATED"/>
    <property type="match status" value="1"/>
</dbReference>
<dbReference type="InterPro" id="IPR050570">
    <property type="entry name" value="Cell_wall_metabolism_enzyme"/>
</dbReference>
<dbReference type="PANTHER" id="PTHR21666:SF289">
    <property type="entry name" value="L-ALA--D-GLU ENDOPEPTIDASE"/>
    <property type="match status" value="1"/>
</dbReference>
<feature type="region of interest" description="Disordered" evidence="2">
    <location>
        <begin position="45"/>
        <end position="160"/>
    </location>
</feature>
<reference evidence="4" key="1">
    <citation type="submission" date="2022-06" db="EMBL/GenBank/DDBJ databases">
        <title>Genome sequence of Phormidium yuhuli AB48 isolated from an industrial photobioreactor environment.</title>
        <authorList>
            <person name="Qiu Y."/>
            <person name="Noonan A.J.C."/>
            <person name="Dofher K."/>
            <person name="Koch M."/>
            <person name="Kieft B."/>
            <person name="Lin X."/>
            <person name="Ziels R.M."/>
            <person name="Hallam S.J."/>
        </authorList>
    </citation>
    <scope>NUCLEOTIDE SEQUENCE</scope>
    <source>
        <strain evidence="4">AB48</strain>
    </source>
</reference>
<accession>A0ABY5ARM8</accession>
<evidence type="ECO:0000313" key="5">
    <source>
        <dbReference type="Proteomes" id="UP001056708"/>
    </source>
</evidence>
<dbReference type="SUPFAM" id="SSF51261">
    <property type="entry name" value="Duplicated hybrid motif"/>
    <property type="match status" value="1"/>
</dbReference>
<dbReference type="EMBL" id="CP098611">
    <property type="protein sequence ID" value="USR91492.1"/>
    <property type="molecule type" value="Genomic_DNA"/>
</dbReference>
<name>A0ABY5ARM8_9CYAN</name>
<dbReference type="Pfam" id="PF01551">
    <property type="entry name" value="Peptidase_M23"/>
    <property type="match status" value="1"/>
</dbReference>
<feature type="region of interest" description="Disordered" evidence="2">
    <location>
        <begin position="186"/>
        <end position="252"/>
    </location>
</feature>
<gene>
    <name evidence="4" type="ORF">NEA10_01810</name>
</gene>
<dbReference type="InterPro" id="IPR011055">
    <property type="entry name" value="Dup_hybrid_motif"/>
</dbReference>
<evidence type="ECO:0000256" key="1">
    <source>
        <dbReference type="ARBA" id="ARBA00022729"/>
    </source>
</evidence>
<dbReference type="Gene3D" id="2.70.70.10">
    <property type="entry name" value="Glucose Permease (Domain IIA)"/>
    <property type="match status" value="1"/>
</dbReference>
<feature type="domain" description="M23ase beta-sheet core" evidence="3">
    <location>
        <begin position="321"/>
        <end position="410"/>
    </location>
</feature>
<dbReference type="InterPro" id="IPR016047">
    <property type="entry name" value="M23ase_b-sheet_dom"/>
</dbReference>
<evidence type="ECO:0000313" key="4">
    <source>
        <dbReference type="EMBL" id="USR91492.1"/>
    </source>
</evidence>